<comment type="caution">
    <text evidence="3">The sequence shown here is derived from an EMBL/GenBank/DDBJ whole genome shotgun (WGS) entry which is preliminary data.</text>
</comment>
<keyword evidence="4" id="KW-1185">Reference proteome</keyword>
<evidence type="ECO:0000256" key="1">
    <source>
        <dbReference type="ARBA" id="ARBA00023002"/>
    </source>
</evidence>
<evidence type="ECO:0000259" key="2">
    <source>
        <dbReference type="SMART" id="SM00903"/>
    </source>
</evidence>
<dbReference type="PANTHER" id="PTHR30466">
    <property type="entry name" value="FLAVIN REDUCTASE"/>
    <property type="match status" value="1"/>
</dbReference>
<dbReference type="SMART" id="SM00903">
    <property type="entry name" value="Flavin_Reduct"/>
    <property type="match status" value="1"/>
</dbReference>
<keyword evidence="1" id="KW-0560">Oxidoreductase</keyword>
<feature type="domain" description="Flavin reductase like" evidence="2">
    <location>
        <begin position="10"/>
        <end position="156"/>
    </location>
</feature>
<evidence type="ECO:0000313" key="4">
    <source>
        <dbReference type="Proteomes" id="UP000319148"/>
    </source>
</evidence>
<dbReference type="PANTHER" id="PTHR30466:SF1">
    <property type="entry name" value="FMN REDUCTASE (NADH) RUTF"/>
    <property type="match status" value="1"/>
</dbReference>
<dbReference type="GO" id="GO:0042602">
    <property type="term" value="F:riboflavin reductase (NADPH) activity"/>
    <property type="evidence" value="ECO:0007669"/>
    <property type="project" value="TreeGrafter"/>
</dbReference>
<proteinExistence type="predicted"/>
<dbReference type="EMBL" id="VFIY01000005">
    <property type="protein sequence ID" value="TPD61751.1"/>
    <property type="molecule type" value="Genomic_DNA"/>
</dbReference>
<reference evidence="4" key="1">
    <citation type="submission" date="2019-06" db="EMBL/GenBank/DDBJ databases">
        <title>The complete genome of Emcibacter congregatus ZYLT.</title>
        <authorList>
            <person name="Zhao Z."/>
        </authorList>
    </citation>
    <scope>NUCLEOTIDE SEQUENCE [LARGE SCALE GENOMIC DNA]</scope>
    <source>
        <strain evidence="4">MCCC 1A06723</strain>
    </source>
</reference>
<dbReference type="SUPFAM" id="SSF50475">
    <property type="entry name" value="FMN-binding split barrel"/>
    <property type="match status" value="1"/>
</dbReference>
<dbReference type="InterPro" id="IPR002563">
    <property type="entry name" value="Flavin_Rdtase-like_dom"/>
</dbReference>
<accession>A0A501PPQ1</accession>
<name>A0A501PPQ1_9PROT</name>
<organism evidence="3 4">
    <name type="scientific">Emcibacter nanhaiensis</name>
    <dbReference type="NCBI Taxonomy" id="1505037"/>
    <lineage>
        <taxon>Bacteria</taxon>
        <taxon>Pseudomonadati</taxon>
        <taxon>Pseudomonadota</taxon>
        <taxon>Alphaproteobacteria</taxon>
        <taxon>Emcibacterales</taxon>
        <taxon>Emcibacteraceae</taxon>
        <taxon>Emcibacter</taxon>
    </lineage>
</organism>
<dbReference type="InterPro" id="IPR050268">
    <property type="entry name" value="NADH-dep_flavin_reductase"/>
</dbReference>
<protein>
    <submittedName>
        <fullName evidence="3">Flavin reductase family protein</fullName>
    </submittedName>
</protein>
<dbReference type="Pfam" id="PF01613">
    <property type="entry name" value="Flavin_Reduct"/>
    <property type="match status" value="1"/>
</dbReference>
<dbReference type="OrthoDB" id="9789254at2"/>
<dbReference type="InterPro" id="IPR012349">
    <property type="entry name" value="Split_barrel_FMN-bd"/>
</dbReference>
<dbReference type="Proteomes" id="UP000319148">
    <property type="component" value="Unassembled WGS sequence"/>
</dbReference>
<evidence type="ECO:0000313" key="3">
    <source>
        <dbReference type="EMBL" id="TPD61751.1"/>
    </source>
</evidence>
<gene>
    <name evidence="3" type="ORF">FIV46_05965</name>
</gene>
<sequence>MMEKALAGAMRRYASSVSVVSCRDRDGNCYAVTATAVSSVSFDPPSMLVCLNRKTALADVLVKVEEFAINFLNSNQVAVSNDCAGGRKAGERVEAENWNMEGDGTPTLKGAQAVILCRRTENHTYGSHEIFIGDVVDVEIEEKVDPLIYLNGQYGTFSPFPAAE</sequence>
<dbReference type="Gene3D" id="2.30.110.10">
    <property type="entry name" value="Electron Transport, Fmn-binding Protein, Chain A"/>
    <property type="match status" value="1"/>
</dbReference>
<dbReference type="GO" id="GO:0010181">
    <property type="term" value="F:FMN binding"/>
    <property type="evidence" value="ECO:0007669"/>
    <property type="project" value="InterPro"/>
</dbReference>
<dbReference type="AlphaFoldDB" id="A0A501PPQ1"/>